<evidence type="ECO:0000313" key="4">
    <source>
        <dbReference type="Proteomes" id="UP000698173"/>
    </source>
</evidence>
<reference evidence="3" key="2">
    <citation type="submission" date="2021-09" db="EMBL/GenBank/DDBJ databases">
        <authorList>
            <person name="Gilroy R."/>
        </authorList>
    </citation>
    <scope>NUCLEOTIDE SEQUENCE</scope>
    <source>
        <strain evidence="3">CHK171-7178</strain>
    </source>
</reference>
<evidence type="ECO:0000313" key="3">
    <source>
        <dbReference type="EMBL" id="HJF31596.1"/>
    </source>
</evidence>
<reference evidence="3" key="1">
    <citation type="journal article" date="2021" name="PeerJ">
        <title>Extensive microbial diversity within the chicken gut microbiome revealed by metagenomics and culture.</title>
        <authorList>
            <person name="Gilroy R."/>
            <person name="Ravi A."/>
            <person name="Getino M."/>
            <person name="Pursley I."/>
            <person name="Horton D.L."/>
            <person name="Alikhan N.F."/>
            <person name="Baker D."/>
            <person name="Gharbi K."/>
            <person name="Hall N."/>
            <person name="Watson M."/>
            <person name="Adriaenssens E.M."/>
            <person name="Foster-Nyarko E."/>
            <person name="Jarju S."/>
            <person name="Secka A."/>
            <person name="Antonio M."/>
            <person name="Oren A."/>
            <person name="Chaudhuri R.R."/>
            <person name="La Ragione R."/>
            <person name="Hildebrand F."/>
            <person name="Pallen M.J."/>
        </authorList>
    </citation>
    <scope>NUCLEOTIDE SEQUENCE</scope>
    <source>
        <strain evidence="3">CHK171-7178</strain>
    </source>
</reference>
<proteinExistence type="predicted"/>
<dbReference type="PANTHER" id="PTHR30337:SF7">
    <property type="entry name" value="PHOSPHOESTERASE"/>
    <property type="match status" value="1"/>
</dbReference>
<dbReference type="PIRSF" id="PIRSF033091">
    <property type="entry name" value="Pesterase_YhaO"/>
    <property type="match status" value="1"/>
</dbReference>
<evidence type="ECO:0000256" key="1">
    <source>
        <dbReference type="ARBA" id="ARBA00022801"/>
    </source>
</evidence>
<keyword evidence="3" id="KW-0269">Exonuclease</keyword>
<dbReference type="SUPFAM" id="SSF56300">
    <property type="entry name" value="Metallo-dependent phosphatases"/>
    <property type="match status" value="1"/>
</dbReference>
<comment type="caution">
    <text evidence="3">The sequence shown here is derived from an EMBL/GenBank/DDBJ whole genome shotgun (WGS) entry which is preliminary data.</text>
</comment>
<accession>A0A921FYY7</accession>
<dbReference type="InterPro" id="IPR014576">
    <property type="entry name" value="Pesterase_YhaO"/>
</dbReference>
<dbReference type="InterPro" id="IPR029052">
    <property type="entry name" value="Metallo-depent_PP-like"/>
</dbReference>
<keyword evidence="1" id="KW-0378">Hydrolase</keyword>
<keyword evidence="3" id="KW-0540">Nuclease</keyword>
<dbReference type="CDD" id="cd00840">
    <property type="entry name" value="MPP_Mre11_N"/>
    <property type="match status" value="1"/>
</dbReference>
<name>A0A921FYY7_SPOPS</name>
<dbReference type="Gene3D" id="3.60.21.10">
    <property type="match status" value="1"/>
</dbReference>
<dbReference type="InterPro" id="IPR050535">
    <property type="entry name" value="DNA_Repair-Maintenance_Comp"/>
</dbReference>
<feature type="domain" description="Calcineurin-like phosphoesterase" evidence="2">
    <location>
        <begin position="4"/>
        <end position="200"/>
    </location>
</feature>
<dbReference type="InterPro" id="IPR004843">
    <property type="entry name" value="Calcineurin-like_PHP"/>
</dbReference>
<dbReference type="AlphaFoldDB" id="A0A921FYY7"/>
<dbReference type="Pfam" id="PF00149">
    <property type="entry name" value="Metallophos"/>
    <property type="match status" value="1"/>
</dbReference>
<dbReference type="PANTHER" id="PTHR30337">
    <property type="entry name" value="COMPONENT OF ATP-DEPENDENT DSDNA EXONUCLEASE"/>
    <property type="match status" value="1"/>
</dbReference>
<sequence length="406" mass="45906">MSTIRFIHTADLHLESPFKGMTGLPADRLNSLRDSTFAAFNKLIEHAVKTKPDFVLIAGDIYDGEDRSLRTQMKFREGMQKLNVEGIPVFISHGNHDHLAGRWTRFDLPPNVHIFNENVEAVKLSVNEQDIVIYGFSYKERHVRDKMIARYPVAEDPVAFHIGMLHGSLAGDETHAVYAPFTKGELLAKNYDYWALGHIHLRQRLHEEPPIVYPGNLQGRHRNERGKKGFYEVELSKTETSLHFVPASAIVFDRLELSCAGITHANEWLTACMEALESFKSKYGAGIVELSMIEVDSEAANLFSQSPVEEWLEVLRDFVGESEPFVWVQKLSFTSPLNLSAASGALVQSVTAMMEDWTIDDWKDVLRDVYQHARGVKYLDILTEDEINGVKDGATALLAVEMSRME</sequence>
<dbReference type="GO" id="GO:0004527">
    <property type="term" value="F:exonuclease activity"/>
    <property type="evidence" value="ECO:0007669"/>
    <property type="project" value="UniProtKB-KW"/>
</dbReference>
<dbReference type="InterPro" id="IPR041796">
    <property type="entry name" value="Mre11_N"/>
</dbReference>
<dbReference type="Proteomes" id="UP000698173">
    <property type="component" value="Unassembled WGS sequence"/>
</dbReference>
<gene>
    <name evidence="3" type="ORF">K8V56_07435</name>
</gene>
<protein>
    <submittedName>
        <fullName evidence="3">DNA repair exonuclease</fullName>
    </submittedName>
</protein>
<organism evidence="3 4">
    <name type="scientific">Sporosarcina psychrophila</name>
    <name type="common">Bacillus psychrophilus</name>
    <dbReference type="NCBI Taxonomy" id="1476"/>
    <lineage>
        <taxon>Bacteria</taxon>
        <taxon>Bacillati</taxon>
        <taxon>Bacillota</taxon>
        <taxon>Bacilli</taxon>
        <taxon>Bacillales</taxon>
        <taxon>Caryophanaceae</taxon>
        <taxon>Sporosarcina</taxon>
    </lineage>
</organism>
<evidence type="ECO:0000259" key="2">
    <source>
        <dbReference type="Pfam" id="PF00149"/>
    </source>
</evidence>
<dbReference type="EMBL" id="DYWT01000123">
    <property type="protein sequence ID" value="HJF31596.1"/>
    <property type="molecule type" value="Genomic_DNA"/>
</dbReference>